<dbReference type="RefSeq" id="WP_153685556.1">
    <property type="nucleotide sequence ID" value="NZ_WJIF01000010.1"/>
</dbReference>
<evidence type="ECO:0000259" key="3">
    <source>
        <dbReference type="SMART" id="SM01119"/>
    </source>
</evidence>
<accession>A0A6I2F913</accession>
<evidence type="ECO:0000256" key="2">
    <source>
        <dbReference type="ARBA" id="ARBA00023239"/>
    </source>
</evidence>
<dbReference type="InterPro" id="IPR051466">
    <property type="entry name" value="D-amino_acid_metab_enzyme"/>
</dbReference>
<dbReference type="Proteomes" id="UP000431080">
    <property type="component" value="Unassembled WGS sequence"/>
</dbReference>
<dbReference type="AlphaFoldDB" id="A0A6I2F913"/>
<dbReference type="InterPro" id="IPR026956">
    <property type="entry name" value="D-ser_dehydrat-like_dom"/>
</dbReference>
<sequence>MPHLDTSALAAAVAALDDERLTPADTGLPARAAGSTVREFLATAPTIDEFWTPLVVLDRSALEHNGDVIQQWATGHGLELMPHGKTTMAPALWQLQLDRGATGLTLATPGQVRTARDVGVPSIQLANAIVAPNALAWLAGELADPAFAFWCWADSVATVEAMERGLADSGADRALARPIDVLVELGADGGRTGARSVDEATAVAGRVAASPVLRLAGVAGYEGSLGHDRSTAALAAVRGYLDRMLELLGAVRELADDDRDDWMLTAGGSAYLDLVAEAFAPATADAGVRVVLRSGASLVHDEGFYGGISPLEGELAAAMRGYARVVSHPEPGLALLDGGKRDFPYDEGLPVPLAAGRDLAAARRAVATAGQAGSARPGSSLGDARPLGGASVTALNDQHAYLRSDAPLPVAVGDVVALGLSHPCTAFDKHRVLPVVEGPDSDLVVGLVRTRF</sequence>
<dbReference type="InterPro" id="IPR042208">
    <property type="entry name" value="D-ser_dehydrat-like_sf"/>
</dbReference>
<dbReference type="InterPro" id="IPR029066">
    <property type="entry name" value="PLP-binding_barrel"/>
</dbReference>
<gene>
    <name evidence="4" type="ORF">GE115_14780</name>
</gene>
<dbReference type="Pfam" id="PF14031">
    <property type="entry name" value="D-ser_dehydrat"/>
    <property type="match status" value="1"/>
</dbReference>
<keyword evidence="5" id="KW-1185">Reference proteome</keyword>
<dbReference type="Gene3D" id="2.40.37.20">
    <property type="entry name" value="D-serine dehydratase-like domain"/>
    <property type="match status" value="1"/>
</dbReference>
<dbReference type="PANTHER" id="PTHR28004:SF8">
    <property type="entry name" value="D-SERINE DEAMINASE"/>
    <property type="match status" value="1"/>
</dbReference>
<dbReference type="PANTHER" id="PTHR28004">
    <property type="entry name" value="ZGC:162816-RELATED"/>
    <property type="match status" value="1"/>
</dbReference>
<name>A0A6I2F913_9MICO</name>
<comment type="caution">
    <text evidence="4">The sequence shown here is derived from an EMBL/GenBank/DDBJ whole genome shotgun (WGS) entry which is preliminary data.</text>
</comment>
<dbReference type="SUPFAM" id="SSF51419">
    <property type="entry name" value="PLP-binding barrel"/>
    <property type="match status" value="1"/>
</dbReference>
<organism evidence="4 5">
    <name type="scientific">Agromyces agglutinans</name>
    <dbReference type="NCBI Taxonomy" id="2662258"/>
    <lineage>
        <taxon>Bacteria</taxon>
        <taxon>Bacillati</taxon>
        <taxon>Actinomycetota</taxon>
        <taxon>Actinomycetes</taxon>
        <taxon>Micrococcales</taxon>
        <taxon>Microbacteriaceae</taxon>
        <taxon>Agromyces</taxon>
    </lineage>
</organism>
<proteinExistence type="inferred from homology"/>
<feature type="domain" description="D-serine dehydratase-like" evidence="3">
    <location>
        <begin position="318"/>
        <end position="437"/>
    </location>
</feature>
<dbReference type="GO" id="GO:0016829">
    <property type="term" value="F:lyase activity"/>
    <property type="evidence" value="ECO:0007669"/>
    <property type="project" value="UniProtKB-KW"/>
</dbReference>
<reference evidence="4 5" key="1">
    <citation type="submission" date="2019-10" db="EMBL/GenBank/DDBJ databases">
        <authorList>
            <person name="Nie G."/>
            <person name="Ming H."/>
            <person name="Yi B."/>
        </authorList>
    </citation>
    <scope>NUCLEOTIDE SEQUENCE [LARGE SCALE GENOMIC DNA]</scope>
    <source>
        <strain evidence="4 5">CFH 90414</strain>
    </source>
</reference>
<evidence type="ECO:0000256" key="1">
    <source>
        <dbReference type="ARBA" id="ARBA00005323"/>
    </source>
</evidence>
<dbReference type="Gene3D" id="3.20.20.10">
    <property type="entry name" value="Alanine racemase"/>
    <property type="match status" value="1"/>
</dbReference>
<dbReference type="Pfam" id="PF01168">
    <property type="entry name" value="Ala_racemase_N"/>
    <property type="match status" value="1"/>
</dbReference>
<evidence type="ECO:0000313" key="4">
    <source>
        <dbReference type="EMBL" id="MRG61119.1"/>
    </source>
</evidence>
<comment type="similarity">
    <text evidence="1">Belongs to the DSD1 family.</text>
</comment>
<dbReference type="InterPro" id="IPR001608">
    <property type="entry name" value="Ala_racemase_N"/>
</dbReference>
<protein>
    <recommendedName>
        <fullName evidence="3">D-serine dehydratase-like domain-containing protein</fullName>
    </recommendedName>
</protein>
<keyword evidence="2" id="KW-0456">Lyase</keyword>
<evidence type="ECO:0000313" key="5">
    <source>
        <dbReference type="Proteomes" id="UP000431080"/>
    </source>
</evidence>
<dbReference type="SMART" id="SM01119">
    <property type="entry name" value="D-ser_dehydrat"/>
    <property type="match status" value="1"/>
</dbReference>
<dbReference type="EMBL" id="WJIF01000010">
    <property type="protein sequence ID" value="MRG61119.1"/>
    <property type="molecule type" value="Genomic_DNA"/>
</dbReference>